<dbReference type="GO" id="GO:0007155">
    <property type="term" value="P:cell adhesion"/>
    <property type="evidence" value="ECO:0007669"/>
    <property type="project" value="InterPro"/>
</dbReference>
<evidence type="ECO:0000313" key="9">
    <source>
        <dbReference type="EMBL" id="TDP40345.1"/>
    </source>
</evidence>
<keyword evidence="9" id="KW-0966">Cell projection</keyword>
<comment type="caution">
    <text evidence="9">The sequence shown here is derived from an EMBL/GenBank/DDBJ whole genome shotgun (WGS) entry which is preliminary data.</text>
</comment>
<reference evidence="9 10" key="1">
    <citation type="submission" date="2019-03" db="EMBL/GenBank/DDBJ databases">
        <title>Freshwater and sediment microbial communities from various areas in North America, analyzing microbe dynamics in response to fracking.</title>
        <authorList>
            <person name="Lamendella R."/>
        </authorList>
    </citation>
    <scope>NUCLEOTIDE SEQUENCE [LARGE SCALE GENOMIC DNA]</scope>
    <source>
        <strain evidence="9 10">18_TX</strain>
    </source>
</reference>
<dbReference type="PANTHER" id="PTHR30288">
    <property type="entry name" value="FLAGELLAR CAP/ASSEMBLY PROTEIN FLID"/>
    <property type="match status" value="1"/>
</dbReference>
<feature type="coiled-coil region" evidence="5">
    <location>
        <begin position="431"/>
        <end position="469"/>
    </location>
</feature>
<keyword evidence="9" id="KW-0969">Cilium</keyword>
<evidence type="ECO:0000259" key="7">
    <source>
        <dbReference type="Pfam" id="PF02465"/>
    </source>
</evidence>
<name>A0A4R6PPP7_9GAMM</name>
<dbReference type="EMBL" id="SNXI01000002">
    <property type="protein sequence ID" value="TDP40345.1"/>
    <property type="molecule type" value="Genomic_DNA"/>
</dbReference>
<comment type="similarity">
    <text evidence="1 5">Belongs to the FliD family.</text>
</comment>
<organism evidence="9 10">
    <name type="scientific">Idiomarina aquatica</name>
    <dbReference type="NCBI Taxonomy" id="1327752"/>
    <lineage>
        <taxon>Bacteria</taxon>
        <taxon>Pseudomonadati</taxon>
        <taxon>Pseudomonadota</taxon>
        <taxon>Gammaproteobacteria</taxon>
        <taxon>Alteromonadales</taxon>
        <taxon>Idiomarinaceae</taxon>
        <taxon>Idiomarina</taxon>
    </lineage>
</organism>
<evidence type="ECO:0000313" key="10">
    <source>
        <dbReference type="Proteomes" id="UP000295531"/>
    </source>
</evidence>
<protein>
    <recommendedName>
        <fullName evidence="5">Flagellar hook-associated protein 2</fullName>
        <shortName evidence="5">HAP2</shortName>
    </recommendedName>
    <alternativeName>
        <fullName evidence="5">Flagellar cap protein</fullName>
    </alternativeName>
</protein>
<evidence type="ECO:0000256" key="6">
    <source>
        <dbReference type="SAM" id="MobiDB-lite"/>
    </source>
</evidence>
<dbReference type="InterPro" id="IPR003481">
    <property type="entry name" value="FliD_N"/>
</dbReference>
<sequence>MAISSLGVGSGLALEDLVTQLVQAERRPKLEALQRRENDVSVSLSGYSKLKSGLSKVLESLEKLSDPDKMNSKAAIINGQSSTSVSSNEDEDGEASELNPYLSATVSRSAAEASYQISVESLAQGTKAKSAAFSSADEVISTTTGTLSLSTASGDNTFSVDVAAGATLQEIADAVNSSEQNYGVSASVINTGGSTPETRLVLSSNLTGQANELVVSNDNAELDSISTVATGASAGLSIAAEDQARDAKMIVDGIEVFSSTNTFTNAITGVELVAKQASPGDKQTVEVTTDKPGVKKNIEEFVDAYNKFVDQANTLTQVNVEGRSGPLVGDSMLRGLRAGLSNIVGGAVGSAPAGTNTLYGIGLSFDDDGKLTFSADGEAQLDKALDENFEGVSELFANTDGIGSRLEGYIEQYTQRGGLFESKEDVFESNKENITKERERFERYMENFEKNLREEYQGLDAMLAQMNQTMTALQGQLASLPGFGGNS</sequence>
<dbReference type="OrthoDB" id="9810816at2"/>
<dbReference type="InterPro" id="IPR040026">
    <property type="entry name" value="FliD"/>
</dbReference>
<proteinExistence type="inferred from homology"/>
<feature type="compositionally biased region" description="Polar residues" evidence="6">
    <location>
        <begin position="78"/>
        <end position="87"/>
    </location>
</feature>
<keyword evidence="10" id="KW-1185">Reference proteome</keyword>
<evidence type="ECO:0000256" key="5">
    <source>
        <dbReference type="RuleBase" id="RU362066"/>
    </source>
</evidence>
<dbReference type="Pfam" id="PF02465">
    <property type="entry name" value="FliD_N"/>
    <property type="match status" value="1"/>
</dbReference>
<keyword evidence="5" id="KW-0964">Secreted</keyword>
<dbReference type="GO" id="GO:0071973">
    <property type="term" value="P:bacterial-type flagellum-dependent cell motility"/>
    <property type="evidence" value="ECO:0007669"/>
    <property type="project" value="TreeGrafter"/>
</dbReference>
<dbReference type="PANTHER" id="PTHR30288:SF0">
    <property type="entry name" value="FLAGELLAR HOOK-ASSOCIATED PROTEIN 2"/>
    <property type="match status" value="1"/>
</dbReference>
<keyword evidence="9" id="KW-0282">Flagellum</keyword>
<dbReference type="RefSeq" id="WP_133538802.1">
    <property type="nucleotide sequence ID" value="NZ_SNXI01000002.1"/>
</dbReference>
<evidence type="ECO:0000256" key="1">
    <source>
        <dbReference type="ARBA" id="ARBA00009764"/>
    </source>
</evidence>
<dbReference type="Pfam" id="PF07196">
    <property type="entry name" value="Flagellin_IN"/>
    <property type="match status" value="1"/>
</dbReference>
<gene>
    <name evidence="9" type="ORF">DEU29_102246</name>
</gene>
<comment type="function">
    <text evidence="5">Required for morphogenesis and for the elongation of the flagellar filament by facilitating polymerization of the flagellin monomers at the tip of growing filament. Forms a capping structure, which prevents flagellin subunits (transported through the central channel of the flagellum) from leaking out without polymerization at the distal end.</text>
</comment>
<accession>A0A4R6PPP7</accession>
<dbReference type="InterPro" id="IPR010810">
    <property type="entry name" value="Flagellin_hook_IN_motif"/>
</dbReference>
<dbReference type="Pfam" id="PF07195">
    <property type="entry name" value="FliD_C"/>
    <property type="match status" value="1"/>
</dbReference>
<comment type="subunit">
    <text evidence="2 5">Homopentamer.</text>
</comment>
<evidence type="ECO:0000256" key="2">
    <source>
        <dbReference type="ARBA" id="ARBA00011255"/>
    </source>
</evidence>
<evidence type="ECO:0000256" key="4">
    <source>
        <dbReference type="ARBA" id="ARBA00023143"/>
    </source>
</evidence>
<keyword evidence="3 5" id="KW-0175">Coiled coil</keyword>
<feature type="region of interest" description="Disordered" evidence="6">
    <location>
        <begin position="76"/>
        <end position="97"/>
    </location>
</feature>
<dbReference type="InterPro" id="IPR010809">
    <property type="entry name" value="FliD_C"/>
</dbReference>
<dbReference type="AlphaFoldDB" id="A0A4R6PPP7"/>
<keyword evidence="4 5" id="KW-0975">Bacterial flagellum</keyword>
<dbReference type="GO" id="GO:0005576">
    <property type="term" value="C:extracellular region"/>
    <property type="evidence" value="ECO:0007669"/>
    <property type="project" value="UniProtKB-SubCell"/>
</dbReference>
<evidence type="ECO:0000256" key="3">
    <source>
        <dbReference type="ARBA" id="ARBA00023054"/>
    </source>
</evidence>
<feature type="domain" description="Flagellar hook-associated protein 2 N-terminal" evidence="7">
    <location>
        <begin position="10"/>
        <end position="125"/>
    </location>
</feature>
<dbReference type="GO" id="GO:0009424">
    <property type="term" value="C:bacterial-type flagellum hook"/>
    <property type="evidence" value="ECO:0007669"/>
    <property type="project" value="UniProtKB-UniRule"/>
</dbReference>
<comment type="subcellular location">
    <subcellularLocation>
        <location evidence="5">Secreted</location>
    </subcellularLocation>
    <subcellularLocation>
        <location evidence="5">Bacterial flagellum</location>
    </subcellularLocation>
</comment>
<dbReference type="Proteomes" id="UP000295531">
    <property type="component" value="Unassembled WGS sequence"/>
</dbReference>
<dbReference type="GO" id="GO:0009421">
    <property type="term" value="C:bacterial-type flagellum filament cap"/>
    <property type="evidence" value="ECO:0007669"/>
    <property type="project" value="InterPro"/>
</dbReference>
<feature type="domain" description="Flagellar hook-associated protein 2 C-terminal" evidence="8">
    <location>
        <begin position="244"/>
        <end position="468"/>
    </location>
</feature>
<evidence type="ECO:0000259" key="8">
    <source>
        <dbReference type="Pfam" id="PF07195"/>
    </source>
</evidence>